<evidence type="ECO:0000256" key="4">
    <source>
        <dbReference type="ARBA" id="ARBA00022801"/>
    </source>
</evidence>
<protein>
    <submittedName>
        <fullName evidence="8">CRISPR-associated exonuclease Cas4</fullName>
    </submittedName>
</protein>
<keyword evidence="3" id="KW-0479">Metal-binding</keyword>
<evidence type="ECO:0000313" key="8">
    <source>
        <dbReference type="EMBL" id="SDA69094.1"/>
    </source>
</evidence>
<proteinExistence type="predicted"/>
<dbReference type="GO" id="GO:0046872">
    <property type="term" value="F:metal ion binding"/>
    <property type="evidence" value="ECO:0007669"/>
    <property type="project" value="UniProtKB-KW"/>
</dbReference>
<gene>
    <name evidence="8" type="ORF">SAMN02910315_02196</name>
</gene>
<evidence type="ECO:0000256" key="3">
    <source>
        <dbReference type="ARBA" id="ARBA00022723"/>
    </source>
</evidence>
<evidence type="ECO:0000256" key="5">
    <source>
        <dbReference type="ARBA" id="ARBA00023004"/>
    </source>
</evidence>
<name>A0A1G5XGI6_9EURY</name>
<feature type="domain" description="DUF83" evidence="7">
    <location>
        <begin position="182"/>
        <end position="262"/>
    </location>
</feature>
<dbReference type="EMBL" id="FMXB01000023">
    <property type="protein sequence ID" value="SDA69094.1"/>
    <property type="molecule type" value="Genomic_DNA"/>
</dbReference>
<dbReference type="InterPro" id="IPR011604">
    <property type="entry name" value="PDDEXK-like_dom_sf"/>
</dbReference>
<dbReference type="Proteomes" id="UP000323439">
    <property type="component" value="Unassembled WGS sequence"/>
</dbReference>
<sequence length="264" mass="30553">MITISSIKTHMYCPMKLYLQTHVDNRQRNDMQLNLELKKIKIDTQDLIQKNMRKLKKEMGLVEVEEILSENIPSYLESTFSSIESMDLGLTTDQIVEINNETYFSIKLQAIKAKQAMELLGKNGYAIVDMFFPNCMYSYHLKDARMEVSGVCDKIEIVDGKYYPISIKYNSPPAKGVWDQDAVDVGMCALLIEEEFKTEVFVGFVEYAKINERRPVVMDVNIRKSLFDIINEVKEIEYDAKVPNVKMSEKKCGNCEYKNICLKE</sequence>
<dbReference type="Pfam" id="PF01930">
    <property type="entry name" value="Cas_Cas4"/>
    <property type="match status" value="1"/>
</dbReference>
<keyword evidence="4" id="KW-0378">Hydrolase</keyword>
<dbReference type="InterPro" id="IPR022765">
    <property type="entry name" value="Dna2/Cas4_DUF83"/>
</dbReference>
<organism evidence="8 9">
    <name type="scientific">Methanobrevibacter millerae</name>
    <dbReference type="NCBI Taxonomy" id="230361"/>
    <lineage>
        <taxon>Archaea</taxon>
        <taxon>Methanobacteriati</taxon>
        <taxon>Methanobacteriota</taxon>
        <taxon>Methanomada group</taxon>
        <taxon>Methanobacteria</taxon>
        <taxon>Methanobacteriales</taxon>
        <taxon>Methanobacteriaceae</taxon>
        <taxon>Methanobrevibacter</taxon>
    </lineage>
</organism>
<evidence type="ECO:0000259" key="7">
    <source>
        <dbReference type="Pfam" id="PF01930"/>
    </source>
</evidence>
<dbReference type="PANTHER" id="PTHR36531:SF6">
    <property type="entry name" value="DNA REPLICATION ATP-DEPENDENT HELICASE_NUCLEASE DNA2"/>
    <property type="match status" value="1"/>
</dbReference>
<dbReference type="AlphaFoldDB" id="A0A1G5XGI6"/>
<dbReference type="GO" id="GO:0051536">
    <property type="term" value="F:iron-sulfur cluster binding"/>
    <property type="evidence" value="ECO:0007669"/>
    <property type="project" value="UniProtKB-KW"/>
</dbReference>
<dbReference type="Gene3D" id="3.90.320.10">
    <property type="match status" value="1"/>
</dbReference>
<keyword evidence="9" id="KW-1185">Reference proteome</keyword>
<evidence type="ECO:0000256" key="6">
    <source>
        <dbReference type="ARBA" id="ARBA00023014"/>
    </source>
</evidence>
<accession>A0A1G5XGI6</accession>
<dbReference type="RefSeq" id="WP_149732677.1">
    <property type="nucleotide sequence ID" value="NZ_FMXB01000023.1"/>
</dbReference>
<keyword evidence="2" id="KW-0540">Nuclease</keyword>
<evidence type="ECO:0000256" key="2">
    <source>
        <dbReference type="ARBA" id="ARBA00022722"/>
    </source>
</evidence>
<keyword evidence="5" id="KW-0408">Iron</keyword>
<dbReference type="OrthoDB" id="26676at2157"/>
<evidence type="ECO:0000256" key="1">
    <source>
        <dbReference type="ARBA" id="ARBA00001966"/>
    </source>
</evidence>
<keyword evidence="8" id="KW-0269">Exonuclease</keyword>
<evidence type="ECO:0000313" key="9">
    <source>
        <dbReference type="Proteomes" id="UP000323439"/>
    </source>
</evidence>
<reference evidence="8 9" key="1">
    <citation type="submission" date="2016-10" db="EMBL/GenBank/DDBJ databases">
        <authorList>
            <person name="Varghese N."/>
            <person name="Submissions S."/>
        </authorList>
    </citation>
    <scope>NUCLEOTIDE SEQUENCE [LARGE SCALE GENOMIC DNA]</scope>
    <source>
        <strain evidence="8 9">DSM 16643</strain>
    </source>
</reference>
<keyword evidence="6" id="KW-0411">Iron-sulfur</keyword>
<dbReference type="STRING" id="230361.sm9_2072"/>
<dbReference type="InterPro" id="IPR051827">
    <property type="entry name" value="Cas4_exonuclease"/>
</dbReference>
<dbReference type="PANTHER" id="PTHR36531">
    <property type="entry name" value="CRISPR-ASSOCIATED EXONUCLEASE CAS4"/>
    <property type="match status" value="1"/>
</dbReference>
<dbReference type="GO" id="GO:0004527">
    <property type="term" value="F:exonuclease activity"/>
    <property type="evidence" value="ECO:0007669"/>
    <property type="project" value="UniProtKB-KW"/>
</dbReference>
<comment type="cofactor">
    <cofactor evidence="1">
        <name>[4Fe-4S] cluster</name>
        <dbReference type="ChEBI" id="CHEBI:49883"/>
    </cofactor>
</comment>